<dbReference type="EMBL" id="AFNW01000011">
    <property type="protein sequence ID" value="EKJ79243.1"/>
    <property type="molecule type" value="Genomic_DNA"/>
</dbReference>
<reference evidence="2 3" key="1">
    <citation type="journal article" date="2012" name="PLoS Pathog.">
        <title>Comparative pathogenomics reveals horizontally acquired novel virulence genes in fungi infecting cereal hosts.</title>
        <authorList>
            <person name="Gardiner D.M."/>
            <person name="McDonald M.C."/>
            <person name="Covarelli L."/>
            <person name="Solomon P.S."/>
            <person name="Rusu A.G."/>
            <person name="Marshall M."/>
            <person name="Kazan K."/>
            <person name="Chakraborty S."/>
            <person name="McDonald B.A."/>
            <person name="Manners J.M."/>
        </authorList>
    </citation>
    <scope>NUCLEOTIDE SEQUENCE [LARGE SCALE GENOMIC DNA]</scope>
    <source>
        <strain evidence="2 3">CS3096</strain>
    </source>
</reference>
<protein>
    <recommendedName>
        <fullName evidence="1">DUF6546 domain-containing protein</fullName>
    </recommendedName>
</protein>
<dbReference type="KEGG" id="fpu:FPSE_00554"/>
<dbReference type="Proteomes" id="UP000007978">
    <property type="component" value="Chromosome 1"/>
</dbReference>
<gene>
    <name evidence="2" type="ORF">FPSE_00554</name>
</gene>
<proteinExistence type="predicted"/>
<dbReference type="eggNOG" id="ENOG502SM97">
    <property type="taxonomic scope" value="Eukaryota"/>
</dbReference>
<evidence type="ECO:0000313" key="2">
    <source>
        <dbReference type="EMBL" id="EKJ79243.1"/>
    </source>
</evidence>
<dbReference type="Pfam" id="PF20183">
    <property type="entry name" value="DUF6546"/>
    <property type="match status" value="1"/>
</dbReference>
<dbReference type="RefSeq" id="XP_009251949.1">
    <property type="nucleotide sequence ID" value="XM_009253674.1"/>
</dbReference>
<feature type="domain" description="DUF6546" evidence="1">
    <location>
        <begin position="275"/>
        <end position="476"/>
    </location>
</feature>
<dbReference type="AlphaFoldDB" id="K3VW85"/>
<dbReference type="GeneID" id="20359174"/>
<dbReference type="InterPro" id="IPR046676">
    <property type="entry name" value="DUF6546"/>
</dbReference>
<evidence type="ECO:0000313" key="3">
    <source>
        <dbReference type="Proteomes" id="UP000007978"/>
    </source>
</evidence>
<comment type="caution">
    <text evidence="2">The sequence shown here is derived from an EMBL/GenBank/DDBJ whole genome shotgun (WGS) entry which is preliminary data.</text>
</comment>
<name>K3VW85_FUSPC</name>
<keyword evidence="3" id="KW-1185">Reference proteome</keyword>
<dbReference type="HOGENOM" id="CLU_023464_1_0_1"/>
<accession>K3VW85</accession>
<organism evidence="2 3">
    <name type="scientific">Fusarium pseudograminearum (strain CS3096)</name>
    <name type="common">Wheat and barley crown-rot fungus</name>
    <dbReference type="NCBI Taxonomy" id="1028729"/>
    <lineage>
        <taxon>Eukaryota</taxon>
        <taxon>Fungi</taxon>
        <taxon>Dikarya</taxon>
        <taxon>Ascomycota</taxon>
        <taxon>Pezizomycotina</taxon>
        <taxon>Sordariomycetes</taxon>
        <taxon>Hypocreomycetidae</taxon>
        <taxon>Hypocreales</taxon>
        <taxon>Nectriaceae</taxon>
        <taxon>Fusarium</taxon>
    </lineage>
</organism>
<sequence length="488" mass="56226">MRLRSSGFLKWSSLPPEIRHMILNTIVDLKNPRWAGLASVSKEWQSVIGVRNMAKLKLQTPSCFDGFEKIVQQRHLVKHIYLCVELPKYDCTLCKARTRTPSFSRDSSIFSHAIGKILSILSTWKTQGPLTLELNAVSCSNTGHWAKNLRFDDDHDESPRQDLTFAESTRHDPLHGWVNGTQVRPPSFLAMQQLFGPLTLGYDSYDPVTVVTSLLIRRQFRRCLEPSSLDRLLSQLVCLTDIIYDLWSIMYTYTFPCFYFDFSRLKREEAIGMILPKTLKSLILFQHSVEHHTQSAYQDPNYQRFRNIRNRLDIQNKSSQFLAQTSLRLEQVSVSFLISAGEFLAACREEWTWEHLQSLALSFQGSGKHHQEGINSLLLSTAKVALRMPKLETLVLWSGEQGTTCAFIYTRNEYCARVVWRGTWDLDISQEVLKAWEAVAALYSLELTVEHERIQEVIRSCGDAIHHLNLPCQIIQPTSLWQMRVEEA</sequence>
<evidence type="ECO:0000259" key="1">
    <source>
        <dbReference type="Pfam" id="PF20183"/>
    </source>
</evidence>
<dbReference type="OrthoDB" id="3728558at2759"/>